<sequence length="117" mass="12233">MGGNAADIEIRARAFWADTEGGEHAVGFAASEDPEDGYVIFEGRPGDRKGLYLEVSDEIFAAKDAVEDVAFNEGGFVLTIRPAMQAKLGMVATVAVFVAAEDADGQAALAVLRGLLA</sequence>
<dbReference type="AlphaFoldDB" id="A0A6M1TVQ0"/>
<gene>
    <name evidence="1" type="ORF">G5V65_00230</name>
</gene>
<name>A0A6M1TVQ0_9RHOB</name>
<dbReference type="EMBL" id="JAALFE010000001">
    <property type="protein sequence ID" value="NGQ89304.1"/>
    <property type="molecule type" value="Genomic_DNA"/>
</dbReference>
<dbReference type="Proteomes" id="UP000474758">
    <property type="component" value="Unassembled WGS sequence"/>
</dbReference>
<dbReference type="RefSeq" id="WP_165046415.1">
    <property type="nucleotide sequence ID" value="NZ_JAALFE010000001.1"/>
</dbReference>
<keyword evidence="2" id="KW-1185">Reference proteome</keyword>
<protein>
    <submittedName>
        <fullName evidence="1">Uncharacterized protein</fullName>
    </submittedName>
</protein>
<comment type="caution">
    <text evidence="1">The sequence shown here is derived from an EMBL/GenBank/DDBJ whole genome shotgun (WGS) entry which is preliminary data.</text>
</comment>
<evidence type="ECO:0000313" key="1">
    <source>
        <dbReference type="EMBL" id="NGQ89304.1"/>
    </source>
</evidence>
<evidence type="ECO:0000313" key="2">
    <source>
        <dbReference type="Proteomes" id="UP000474758"/>
    </source>
</evidence>
<reference evidence="1 2" key="1">
    <citation type="submission" date="2020-02" db="EMBL/GenBank/DDBJ databases">
        <title>Rhodobacter translucens sp. nov., a novel bacterium isolated from activated sludge.</title>
        <authorList>
            <person name="Liu J."/>
        </authorList>
    </citation>
    <scope>NUCLEOTIDE SEQUENCE [LARGE SCALE GENOMIC DNA]</scope>
    <source>
        <strain evidence="1 2">HX-7-19</strain>
    </source>
</reference>
<organism evidence="1 2">
    <name type="scientific">Paragemmobacter kunshanensis</name>
    <dbReference type="NCBI Taxonomy" id="2583234"/>
    <lineage>
        <taxon>Bacteria</taxon>
        <taxon>Pseudomonadati</taxon>
        <taxon>Pseudomonadota</taxon>
        <taxon>Alphaproteobacteria</taxon>
        <taxon>Rhodobacterales</taxon>
        <taxon>Paracoccaceae</taxon>
        <taxon>Paragemmobacter</taxon>
    </lineage>
</organism>
<accession>A0A6M1TVQ0</accession>
<proteinExistence type="predicted"/>